<dbReference type="Gene3D" id="2.40.10.10">
    <property type="entry name" value="Trypsin-like serine proteases"/>
    <property type="match status" value="2"/>
</dbReference>
<dbReference type="SUPFAM" id="SSF50494">
    <property type="entry name" value="Trypsin-like serine proteases"/>
    <property type="match status" value="1"/>
</dbReference>
<dbReference type="PANTHER" id="PTHR43343">
    <property type="entry name" value="PEPTIDASE S12"/>
    <property type="match status" value="1"/>
</dbReference>
<organism evidence="9 10">
    <name type="scientific">Macrococcus carouselicus</name>
    <dbReference type="NCBI Taxonomy" id="69969"/>
    <lineage>
        <taxon>Bacteria</taxon>
        <taxon>Bacillati</taxon>
        <taxon>Bacillota</taxon>
        <taxon>Bacilli</taxon>
        <taxon>Bacillales</taxon>
        <taxon>Staphylococcaceae</taxon>
        <taxon>Macrococcus</taxon>
    </lineage>
</organism>
<sequence length="391" mass="41940">MNPHTENHTDNHREDRYIVHEKPKFLPLLLAGVLGSALTLGADYFIDSNNDVKPVPDNTQTTNSTPEAVETNNLPDMLEQVSPAIVGVVNMQKTKGIFPDITNAEEAAGTGSGVIYQADDQASYIVTNNHVVEGANDITVQLSTGKKVEAELLGTDALTDIAVLKIKGDFNIEPLKFADSNQVRTGDAVYAIGNPLGLDLSNSVTKGIVSAKERTMTVSTSAGQSSVKAIQTDAAINPGNSGGALINTAGQLIGINSMKIAAAEVEGIGFAIPANDAETVISEIVKHGKVIRPYMGLAIVSYDSIPPQYRDELNADRPGVVVVQTDEYAGKTIRKGDLITAVDGKKITSDSELKSYLYRNKKAGDTLKFTIIRDKKEMEVSLILRDDENMR</sequence>
<comment type="caution">
    <text evidence="9">The sequence shown here is derived from an EMBL/GenBank/DDBJ whole genome shotgun (WGS) entry which is preliminary data.</text>
</comment>
<keyword evidence="4 9" id="KW-0645">Protease</keyword>
<evidence type="ECO:0000256" key="6">
    <source>
        <dbReference type="ARBA" id="ARBA00022825"/>
    </source>
</evidence>
<dbReference type="InterPro" id="IPR001478">
    <property type="entry name" value="PDZ"/>
</dbReference>
<dbReference type="InterPro" id="IPR051201">
    <property type="entry name" value="Chloro_Bact_Ser_Proteases"/>
</dbReference>
<comment type="similarity">
    <text evidence="2">Belongs to the peptidase S1C family.</text>
</comment>
<dbReference type="InterPro" id="IPR001940">
    <property type="entry name" value="Peptidase_S1C"/>
</dbReference>
<name>A0A9Q8FR94_9STAP</name>
<keyword evidence="5" id="KW-0378">Hydrolase</keyword>
<evidence type="ECO:0000313" key="10">
    <source>
        <dbReference type="Proteomes" id="UP000295280"/>
    </source>
</evidence>
<reference evidence="9 10" key="1">
    <citation type="submission" date="2019-01" db="EMBL/GenBank/DDBJ databases">
        <title>Draft genome sequences of the type strains of six Macrococcus species.</title>
        <authorList>
            <person name="Mazhar S."/>
            <person name="Altermann E."/>
            <person name="Hill C."/>
            <person name="Mcauliffe O."/>
        </authorList>
    </citation>
    <scope>NUCLEOTIDE SEQUENCE [LARGE SCALE GENOMIC DNA]</scope>
    <source>
        <strain evidence="9 10">ATCC 51828</strain>
    </source>
</reference>
<evidence type="ECO:0000256" key="1">
    <source>
        <dbReference type="ARBA" id="ARBA00004162"/>
    </source>
</evidence>
<dbReference type="Gene3D" id="2.30.42.10">
    <property type="match status" value="1"/>
</dbReference>
<feature type="region of interest" description="Disordered" evidence="7">
    <location>
        <begin position="49"/>
        <end position="69"/>
    </location>
</feature>
<dbReference type="InterPro" id="IPR009003">
    <property type="entry name" value="Peptidase_S1_PA"/>
</dbReference>
<proteinExistence type="inferred from homology"/>
<dbReference type="OrthoDB" id="9758917at2"/>
<dbReference type="EMBL" id="SCWD01000001">
    <property type="protein sequence ID" value="TDM04552.1"/>
    <property type="molecule type" value="Genomic_DNA"/>
</dbReference>
<dbReference type="GO" id="GO:0012505">
    <property type="term" value="C:endomembrane system"/>
    <property type="evidence" value="ECO:0007669"/>
    <property type="project" value="UniProtKB-SubCell"/>
</dbReference>
<dbReference type="InterPro" id="IPR036034">
    <property type="entry name" value="PDZ_sf"/>
</dbReference>
<gene>
    <name evidence="9" type="ORF">ERX40_05095</name>
</gene>
<dbReference type="FunFam" id="2.40.10.10:FF:000001">
    <property type="entry name" value="Periplasmic serine protease DegS"/>
    <property type="match status" value="1"/>
</dbReference>
<accession>A0A9Q8FR94</accession>
<dbReference type="GO" id="GO:0006508">
    <property type="term" value="P:proteolysis"/>
    <property type="evidence" value="ECO:0007669"/>
    <property type="project" value="UniProtKB-KW"/>
</dbReference>
<evidence type="ECO:0000256" key="7">
    <source>
        <dbReference type="SAM" id="MobiDB-lite"/>
    </source>
</evidence>
<dbReference type="RefSeq" id="WP_133417410.1">
    <property type="nucleotide sequence ID" value="NZ_SCWD01000001.1"/>
</dbReference>
<keyword evidence="6" id="KW-0720">Serine protease</keyword>
<dbReference type="Pfam" id="PF13365">
    <property type="entry name" value="Trypsin_2"/>
    <property type="match status" value="1"/>
</dbReference>
<dbReference type="PRINTS" id="PR00834">
    <property type="entry name" value="PROTEASES2C"/>
</dbReference>
<dbReference type="PANTHER" id="PTHR43343:SF3">
    <property type="entry name" value="PROTEASE DO-LIKE 8, CHLOROPLASTIC"/>
    <property type="match status" value="1"/>
</dbReference>
<evidence type="ECO:0000256" key="5">
    <source>
        <dbReference type="ARBA" id="ARBA00022801"/>
    </source>
</evidence>
<evidence type="ECO:0000259" key="8">
    <source>
        <dbReference type="SMART" id="SM00228"/>
    </source>
</evidence>
<dbReference type="InterPro" id="IPR043504">
    <property type="entry name" value="Peptidase_S1_PA_chymotrypsin"/>
</dbReference>
<evidence type="ECO:0000313" key="9">
    <source>
        <dbReference type="EMBL" id="TDM04552.1"/>
    </source>
</evidence>
<dbReference type="GO" id="GO:0004252">
    <property type="term" value="F:serine-type endopeptidase activity"/>
    <property type="evidence" value="ECO:0007669"/>
    <property type="project" value="InterPro"/>
</dbReference>
<keyword evidence="10" id="KW-1185">Reference proteome</keyword>
<evidence type="ECO:0000256" key="3">
    <source>
        <dbReference type="ARBA" id="ARBA00021768"/>
    </source>
</evidence>
<dbReference type="Pfam" id="PF13180">
    <property type="entry name" value="PDZ_2"/>
    <property type="match status" value="1"/>
</dbReference>
<dbReference type="SUPFAM" id="SSF50156">
    <property type="entry name" value="PDZ domain-like"/>
    <property type="match status" value="1"/>
</dbReference>
<evidence type="ECO:0000256" key="4">
    <source>
        <dbReference type="ARBA" id="ARBA00022670"/>
    </source>
</evidence>
<evidence type="ECO:0000256" key="2">
    <source>
        <dbReference type="ARBA" id="ARBA00010541"/>
    </source>
</evidence>
<protein>
    <recommendedName>
        <fullName evidence="3">Serine protease HtrA-like</fullName>
    </recommendedName>
</protein>
<dbReference type="AlphaFoldDB" id="A0A9Q8FR94"/>
<dbReference type="SMART" id="SM00228">
    <property type="entry name" value="PDZ"/>
    <property type="match status" value="1"/>
</dbReference>
<dbReference type="Proteomes" id="UP000295280">
    <property type="component" value="Unassembled WGS sequence"/>
</dbReference>
<comment type="subcellular location">
    <subcellularLocation>
        <location evidence="1">Cell membrane</location>
        <topology evidence="1">Single-pass membrane protein</topology>
    </subcellularLocation>
</comment>
<feature type="domain" description="PDZ" evidence="8">
    <location>
        <begin position="293"/>
        <end position="375"/>
    </location>
</feature>